<dbReference type="EMBL" id="PIFK01000033">
    <property type="protein sequence ID" value="PTP30493.1"/>
    <property type="molecule type" value="Genomic_DNA"/>
</dbReference>
<dbReference type="Proteomes" id="UP000244197">
    <property type="component" value="Unassembled WGS sequence"/>
</dbReference>
<proteinExistence type="predicted"/>
<feature type="compositionally biased region" description="Basic and acidic residues" evidence="1">
    <location>
        <begin position="165"/>
        <end position="179"/>
    </location>
</feature>
<name>A0A2T5ESZ6_VIBSP</name>
<accession>A0A2T5ESZ6</accession>
<feature type="region of interest" description="Disordered" evidence="1">
    <location>
        <begin position="1"/>
        <end position="87"/>
    </location>
</feature>
<gene>
    <name evidence="2" type="ORF">CWO07_16595</name>
</gene>
<sequence>MATNFFSRWSQRKLDESTDERLEVEQTLEATELTSSDSSSDSSSEVSPADLSSEMEAAAPQSLESDALETNEEVHAAEVQDPAPEATEDLSVAQLLVSEASESVKKAALRKLFLSEEFNVRDGLDDYDDDYSNLKSLSEGVAETLRDWVKDKTEEETTPEEEQVIDNKTEGEVLEHSESDLEVSDNELETSESAEITEHEKELYKNTVSDNSATMSDEADLKEMGQNIPHKE</sequence>
<evidence type="ECO:0000313" key="2">
    <source>
        <dbReference type="EMBL" id="PTP30493.1"/>
    </source>
</evidence>
<evidence type="ECO:0000256" key="1">
    <source>
        <dbReference type="SAM" id="MobiDB-lite"/>
    </source>
</evidence>
<feature type="compositionally biased region" description="Polar residues" evidence="1">
    <location>
        <begin position="206"/>
        <end position="215"/>
    </location>
</feature>
<feature type="region of interest" description="Disordered" evidence="1">
    <location>
        <begin position="149"/>
        <end position="232"/>
    </location>
</feature>
<feature type="compositionally biased region" description="Low complexity" evidence="1">
    <location>
        <begin position="27"/>
        <end position="52"/>
    </location>
</feature>
<dbReference type="InterPro" id="IPR021735">
    <property type="entry name" value="DUF3306"/>
</dbReference>
<feature type="compositionally biased region" description="Basic and acidic residues" evidence="1">
    <location>
        <begin position="219"/>
        <end position="232"/>
    </location>
</feature>
<comment type="caution">
    <text evidence="2">The sequence shown here is derived from an EMBL/GenBank/DDBJ whole genome shotgun (WGS) entry which is preliminary data.</text>
</comment>
<protein>
    <submittedName>
        <fullName evidence="2">DUF3306 domain-containing protein</fullName>
    </submittedName>
</protein>
<feature type="compositionally biased region" description="Basic and acidic residues" evidence="1">
    <location>
        <begin position="12"/>
        <end position="24"/>
    </location>
</feature>
<dbReference type="Pfam" id="PF11748">
    <property type="entry name" value="DUF3306"/>
    <property type="match status" value="1"/>
</dbReference>
<dbReference type="RefSeq" id="WP_108187972.1">
    <property type="nucleotide sequence ID" value="NZ_PIFK01000033.1"/>
</dbReference>
<reference evidence="2 3" key="1">
    <citation type="submission" date="2017-11" db="EMBL/GenBank/DDBJ databases">
        <title>Population delineation of vibrios coincides with oyster pathogenicity.</title>
        <authorList>
            <person name="Bruto M."/>
            <person name="Labreuche Y."/>
            <person name="James A."/>
            <person name="Piel D."/>
            <person name="Chenivesse S."/>
            <person name="Petton B."/>
            <person name="Polz M.F."/>
            <person name="Le Roux F."/>
        </authorList>
    </citation>
    <scope>NUCLEOTIDE SEQUENCE [LARGE SCALE GENOMIC DNA]</scope>
    <source>
        <strain evidence="2 3">FF_144</strain>
    </source>
</reference>
<dbReference type="AlphaFoldDB" id="A0A2T5ESZ6"/>
<feature type="compositionally biased region" description="Acidic residues" evidence="1">
    <location>
        <begin position="180"/>
        <end position="192"/>
    </location>
</feature>
<evidence type="ECO:0000313" key="3">
    <source>
        <dbReference type="Proteomes" id="UP000244197"/>
    </source>
</evidence>
<organism evidence="2 3">
    <name type="scientific">Vibrio splendidus</name>
    <dbReference type="NCBI Taxonomy" id="29497"/>
    <lineage>
        <taxon>Bacteria</taxon>
        <taxon>Pseudomonadati</taxon>
        <taxon>Pseudomonadota</taxon>
        <taxon>Gammaproteobacteria</taxon>
        <taxon>Vibrionales</taxon>
        <taxon>Vibrionaceae</taxon>
        <taxon>Vibrio</taxon>
    </lineage>
</organism>